<reference evidence="2 3" key="1">
    <citation type="submission" date="2024-11" db="EMBL/GenBank/DDBJ databases">
        <title>Adaptive evolution of stress response genes in parasites aligns with host niche diversity.</title>
        <authorList>
            <person name="Hahn C."/>
            <person name="Resl P."/>
        </authorList>
    </citation>
    <scope>NUCLEOTIDE SEQUENCE [LARGE SCALE GENOMIC DNA]</scope>
    <source>
        <strain evidence="2">EGGRZ-B1_66</strain>
        <tissue evidence="2">Body</tissue>
    </source>
</reference>
<organism evidence="2 3">
    <name type="scientific">Cichlidogyrus casuarinus</name>
    <dbReference type="NCBI Taxonomy" id="1844966"/>
    <lineage>
        <taxon>Eukaryota</taxon>
        <taxon>Metazoa</taxon>
        <taxon>Spiralia</taxon>
        <taxon>Lophotrochozoa</taxon>
        <taxon>Platyhelminthes</taxon>
        <taxon>Monogenea</taxon>
        <taxon>Monopisthocotylea</taxon>
        <taxon>Dactylogyridea</taxon>
        <taxon>Ancyrocephalidae</taxon>
        <taxon>Cichlidogyrus</taxon>
    </lineage>
</organism>
<feature type="region of interest" description="Disordered" evidence="1">
    <location>
        <begin position="32"/>
        <end position="54"/>
    </location>
</feature>
<dbReference type="EMBL" id="JBJKFK010001488">
    <property type="protein sequence ID" value="KAL3312967.1"/>
    <property type="molecule type" value="Genomic_DNA"/>
</dbReference>
<dbReference type="Proteomes" id="UP001626550">
    <property type="component" value="Unassembled WGS sequence"/>
</dbReference>
<sequence length="104" mass="11589">MSKLKPKNSVHLPDDSKLSMIYDKEKNRWIDVNNPDAEPEVPPPPPAFPNINSMPHNTPVAKAFRARYVNPLANEVLPATSDPVNNVNLMLSQMMPAGAHQHKD</sequence>
<proteinExistence type="predicted"/>
<gene>
    <name evidence="2" type="primary">SEC16A_2</name>
    <name evidence="2" type="ORF">Ciccas_008434</name>
</gene>
<evidence type="ECO:0000313" key="3">
    <source>
        <dbReference type="Proteomes" id="UP001626550"/>
    </source>
</evidence>
<dbReference type="AlphaFoldDB" id="A0ABD2Q186"/>
<keyword evidence="3" id="KW-1185">Reference proteome</keyword>
<comment type="caution">
    <text evidence="2">The sequence shown here is derived from an EMBL/GenBank/DDBJ whole genome shotgun (WGS) entry which is preliminary data.</text>
</comment>
<evidence type="ECO:0000256" key="1">
    <source>
        <dbReference type="SAM" id="MobiDB-lite"/>
    </source>
</evidence>
<name>A0ABD2Q186_9PLAT</name>
<evidence type="ECO:0000313" key="2">
    <source>
        <dbReference type="EMBL" id="KAL3312967.1"/>
    </source>
</evidence>
<accession>A0ABD2Q186</accession>
<protein>
    <submittedName>
        <fullName evidence="2">Protein transport protein Sec16A</fullName>
    </submittedName>
</protein>